<comment type="caution">
    <text evidence="1">The sequence shown here is derived from an EMBL/GenBank/DDBJ whole genome shotgun (WGS) entry which is preliminary data.</text>
</comment>
<protein>
    <recommendedName>
        <fullName evidence="3">Carboxypeptidase regulatory-like domain-containing protein</fullName>
    </recommendedName>
</protein>
<dbReference type="OrthoDB" id="285085at2"/>
<evidence type="ECO:0000313" key="1">
    <source>
        <dbReference type="EMBL" id="TWT35293.1"/>
    </source>
</evidence>
<gene>
    <name evidence="1" type="ORF">KOR34_01810</name>
</gene>
<keyword evidence="2" id="KW-1185">Reference proteome</keyword>
<reference evidence="1 2" key="1">
    <citation type="submission" date="2019-02" db="EMBL/GenBank/DDBJ databases">
        <title>Deep-cultivation of Planctomycetes and their phenomic and genomic characterization uncovers novel biology.</title>
        <authorList>
            <person name="Wiegand S."/>
            <person name="Jogler M."/>
            <person name="Boedeker C."/>
            <person name="Pinto D."/>
            <person name="Vollmers J."/>
            <person name="Rivas-Marin E."/>
            <person name="Kohn T."/>
            <person name="Peeters S.H."/>
            <person name="Heuer A."/>
            <person name="Rast P."/>
            <person name="Oberbeckmann S."/>
            <person name="Bunk B."/>
            <person name="Jeske O."/>
            <person name="Meyerdierks A."/>
            <person name="Storesund J.E."/>
            <person name="Kallscheuer N."/>
            <person name="Luecker S."/>
            <person name="Lage O.M."/>
            <person name="Pohl T."/>
            <person name="Merkel B.J."/>
            <person name="Hornburger P."/>
            <person name="Mueller R.-W."/>
            <person name="Bruemmer F."/>
            <person name="Labrenz M."/>
            <person name="Spormann A.M."/>
            <person name="Op Den Camp H."/>
            <person name="Overmann J."/>
            <person name="Amann R."/>
            <person name="Jetten M.S.M."/>
            <person name="Mascher T."/>
            <person name="Medema M.H."/>
            <person name="Devos D.P."/>
            <person name="Kaster A.-K."/>
            <person name="Ovreas L."/>
            <person name="Rohde M."/>
            <person name="Galperin M.Y."/>
            <person name="Jogler C."/>
        </authorList>
    </citation>
    <scope>NUCLEOTIDE SEQUENCE [LARGE SCALE GENOMIC DNA]</scope>
    <source>
        <strain evidence="1 2">KOR34</strain>
    </source>
</reference>
<proteinExistence type="predicted"/>
<name>A0A5C5VBC6_9BACT</name>
<sequence precursor="true">MTHTATTAAPPQRVLLAIVTLPLLFGCGGGPFDYVPASGRVTYEDGQPLQVGKVIFKSMAPAVGGAHPRPAGADLNPDGTFDSVTSHKPGDGLVPGKHTVAIMFAVDENGNSLVPAEYTNIATTPITVDTADAPFQITIPRP</sequence>
<dbReference type="RefSeq" id="WP_146561351.1">
    <property type="nucleotide sequence ID" value="NZ_SIHJ01000001.1"/>
</dbReference>
<dbReference type="Proteomes" id="UP000316714">
    <property type="component" value="Unassembled WGS sequence"/>
</dbReference>
<dbReference type="EMBL" id="SIHJ01000001">
    <property type="protein sequence ID" value="TWT35293.1"/>
    <property type="molecule type" value="Genomic_DNA"/>
</dbReference>
<accession>A0A5C5VBC6</accession>
<evidence type="ECO:0008006" key="3">
    <source>
        <dbReference type="Google" id="ProtNLM"/>
    </source>
</evidence>
<evidence type="ECO:0000313" key="2">
    <source>
        <dbReference type="Proteomes" id="UP000316714"/>
    </source>
</evidence>
<organism evidence="1 2">
    <name type="scientific">Posidoniimonas corsicana</name>
    <dbReference type="NCBI Taxonomy" id="1938618"/>
    <lineage>
        <taxon>Bacteria</taxon>
        <taxon>Pseudomonadati</taxon>
        <taxon>Planctomycetota</taxon>
        <taxon>Planctomycetia</taxon>
        <taxon>Pirellulales</taxon>
        <taxon>Lacipirellulaceae</taxon>
        <taxon>Posidoniimonas</taxon>
    </lineage>
</organism>
<dbReference type="AlphaFoldDB" id="A0A5C5VBC6"/>